<feature type="region of interest" description="Disordered" evidence="2">
    <location>
        <begin position="1"/>
        <end position="34"/>
    </location>
</feature>
<evidence type="ECO:0000259" key="3">
    <source>
        <dbReference type="Pfam" id="PF10241"/>
    </source>
</evidence>
<evidence type="ECO:0000313" key="5">
    <source>
        <dbReference type="Proteomes" id="UP000192578"/>
    </source>
</evidence>
<dbReference type="Proteomes" id="UP000192578">
    <property type="component" value="Unassembled WGS sequence"/>
</dbReference>
<dbReference type="PANTHER" id="PTHR13511:SF0">
    <property type="entry name" value="KXDL MOTIF-CONTAINING PROTEIN 1"/>
    <property type="match status" value="1"/>
</dbReference>
<feature type="domain" description="KxDL" evidence="3">
    <location>
        <begin position="34"/>
        <end position="114"/>
    </location>
</feature>
<organism evidence="4 5">
    <name type="scientific">Hypsibius exemplaris</name>
    <name type="common">Freshwater tardigrade</name>
    <dbReference type="NCBI Taxonomy" id="2072580"/>
    <lineage>
        <taxon>Eukaryota</taxon>
        <taxon>Metazoa</taxon>
        <taxon>Ecdysozoa</taxon>
        <taxon>Tardigrada</taxon>
        <taxon>Eutardigrada</taxon>
        <taxon>Parachela</taxon>
        <taxon>Hypsibioidea</taxon>
        <taxon>Hypsibiidae</taxon>
        <taxon>Hypsibius</taxon>
    </lineage>
</organism>
<feature type="compositionally biased region" description="Low complexity" evidence="2">
    <location>
        <begin position="11"/>
        <end position="30"/>
    </location>
</feature>
<dbReference type="OrthoDB" id="10258877at2759"/>
<dbReference type="AlphaFoldDB" id="A0A1W0X9K6"/>
<reference evidence="5" key="1">
    <citation type="submission" date="2017-01" db="EMBL/GenBank/DDBJ databases">
        <title>Comparative genomics of anhydrobiosis in the tardigrade Hypsibius dujardini.</title>
        <authorList>
            <person name="Yoshida Y."/>
            <person name="Koutsovoulos G."/>
            <person name="Laetsch D."/>
            <person name="Stevens L."/>
            <person name="Kumar S."/>
            <person name="Horikawa D."/>
            <person name="Ishino K."/>
            <person name="Komine S."/>
            <person name="Tomita M."/>
            <person name="Blaxter M."/>
            <person name="Arakawa K."/>
        </authorList>
    </citation>
    <scope>NUCLEOTIDE SEQUENCE [LARGE SCALE GENOMIC DNA]</scope>
    <source>
        <strain evidence="5">Z151</strain>
    </source>
</reference>
<accession>A0A1W0X9K6</accession>
<dbReference type="InterPro" id="IPR039843">
    <property type="entry name" value="KXD1-like"/>
</dbReference>
<keyword evidence="5" id="KW-1185">Reference proteome</keyword>
<protein>
    <recommendedName>
        <fullName evidence="3">KxDL domain-containing protein</fullName>
    </recommendedName>
</protein>
<name>A0A1W0X9K6_HYPEX</name>
<dbReference type="GO" id="GO:0099078">
    <property type="term" value="C:BORC complex"/>
    <property type="evidence" value="ECO:0007669"/>
    <property type="project" value="TreeGrafter"/>
</dbReference>
<comment type="similarity">
    <text evidence="1">Belongs to the KXD1 family.</text>
</comment>
<dbReference type="EMBL" id="MTYJ01000008">
    <property type="protein sequence ID" value="OQV24206.1"/>
    <property type="molecule type" value="Genomic_DNA"/>
</dbReference>
<gene>
    <name evidence="4" type="ORF">BV898_02153</name>
</gene>
<dbReference type="Pfam" id="PF10241">
    <property type="entry name" value="KxDL"/>
    <property type="match status" value="1"/>
</dbReference>
<evidence type="ECO:0000313" key="4">
    <source>
        <dbReference type="EMBL" id="OQV24206.1"/>
    </source>
</evidence>
<comment type="caution">
    <text evidence="4">The sequence shown here is derived from an EMBL/GenBank/DDBJ whole genome shotgun (WGS) entry which is preliminary data.</text>
</comment>
<sequence>MSGEKESPTASSHSEASAESSGSSSSGSSSDGWMDESRLSAILHDQREMLGKLEKANETLETCNILSFQRLEAYTPDFKNHVKLLVDMKKDLDSVYKRLRIVQTKVARLYPANYADAVSKAEMNEEEEAED</sequence>
<evidence type="ECO:0000256" key="2">
    <source>
        <dbReference type="SAM" id="MobiDB-lite"/>
    </source>
</evidence>
<evidence type="ECO:0000256" key="1">
    <source>
        <dbReference type="ARBA" id="ARBA00005913"/>
    </source>
</evidence>
<proteinExistence type="inferred from homology"/>
<dbReference type="PANTHER" id="PTHR13511">
    <property type="entry name" value="KXDL MOTIF-CONTAINING PROTEIN 1"/>
    <property type="match status" value="1"/>
</dbReference>
<dbReference type="InterPro" id="IPR019371">
    <property type="entry name" value="KxDL_dom"/>
</dbReference>
<dbReference type="GO" id="GO:0032418">
    <property type="term" value="P:lysosome localization"/>
    <property type="evidence" value="ECO:0007669"/>
    <property type="project" value="TreeGrafter"/>
</dbReference>